<dbReference type="RefSeq" id="XP_008719192.1">
    <property type="nucleotide sequence ID" value="XM_008720970.1"/>
</dbReference>
<dbReference type="InParanoid" id="W2RS86"/>
<sequence>MTDARLRNYSVAKPSESVALNLQTRKELRHLLVILVIALKEALQGVFPGFNMVAQHIVLRLARQTARRQLLRPALVQRRNYAERSDSILSSDPSFKSSQSTAGVPLGPGGPGASAPAPATPATPSSTTPIPPAQKVPSAQADVAKVQTSPPTTTGSTSAAAPPPPPPPTPPTPAPKKRFRPFRFLLWLIVLSALGYSGAVFYALRSDNFHDFFTEYVPFGEDVVLWFEERSFQKRFPNARLNNYKSGRSTPENDEKIKIPWKSGLSWKAVDEKDGKDSSDVSQKGRHMSAVVAKDPNPAAPAGGPPKDVAKATQAAKDKSPSRKTESLNAPKPDSQPVSQPETKPEAPTTPKPAEKGTEATHPSPATPSPKSDPRPPVNAPVSQISPLQVPNAEEPVVQELVKILNDLITVVNADQGDAANKLSSPMTKAKDSLAAVASKISTLRDAERTAAEERVAQMHKEFDEGAKQLLQRIETAQREDEARFRDDFESERAKLAQAYDERLKNEVERSNAVAEQRLKNQLAEQAIELKRGFVSEIQSLVEQERGGRLSKLTDLSTNVDDLTQLTSNWNGIIDSNLATQKLQVAVDSVRTALAASTYNETKPQPFVREMAALKLVADGDPIVDAAIASINPSAYQKGIPSQPQLVDRFRRVASEVRKASLLPEDAGIASHAASFVLSNVMFKKHGQPQGVDVESILTRTETMLEEGNIDGAARELNGLKGWGKILSQDLLGDMRKVLEVRQALDVIEAEARLQCLRVE</sequence>
<accession>W2RS86</accession>
<feature type="compositionally biased region" description="Basic and acidic residues" evidence="14">
    <location>
        <begin position="270"/>
        <end position="279"/>
    </location>
</feature>
<feature type="compositionally biased region" description="Polar residues" evidence="14">
    <location>
        <begin position="87"/>
        <end position="100"/>
    </location>
</feature>
<evidence type="ECO:0000256" key="4">
    <source>
        <dbReference type="ARBA" id="ARBA00018116"/>
    </source>
</evidence>
<evidence type="ECO:0000256" key="13">
    <source>
        <dbReference type="RuleBase" id="RU363000"/>
    </source>
</evidence>
<evidence type="ECO:0000313" key="16">
    <source>
        <dbReference type="Proteomes" id="UP000030752"/>
    </source>
</evidence>
<proteinExistence type="inferred from homology"/>
<evidence type="ECO:0000256" key="8">
    <source>
        <dbReference type="ARBA" id="ARBA00022989"/>
    </source>
</evidence>
<evidence type="ECO:0000256" key="6">
    <source>
        <dbReference type="ARBA" id="ARBA00022792"/>
    </source>
</evidence>
<dbReference type="GeneID" id="19973979"/>
<feature type="compositionally biased region" description="Basic and acidic residues" evidence="14">
    <location>
        <begin position="316"/>
        <end position="326"/>
    </location>
</feature>
<feature type="compositionally biased region" description="Pro residues" evidence="14">
    <location>
        <begin position="161"/>
        <end position="174"/>
    </location>
</feature>
<evidence type="ECO:0000256" key="14">
    <source>
        <dbReference type="SAM" id="MobiDB-lite"/>
    </source>
</evidence>
<keyword evidence="10 13" id="KW-0496">Mitochondrion</keyword>
<dbReference type="EMBL" id="KB822722">
    <property type="protein sequence ID" value="ETN38603.1"/>
    <property type="molecule type" value="Genomic_DNA"/>
</dbReference>
<comment type="subcellular location">
    <subcellularLocation>
        <location evidence="1 13">Mitochondrion inner membrane</location>
        <topology evidence="1 13">Single-pass membrane protein</topology>
    </subcellularLocation>
</comment>
<name>W2RS86_CYPE1</name>
<evidence type="ECO:0000256" key="9">
    <source>
        <dbReference type="ARBA" id="ARBA00023054"/>
    </source>
</evidence>
<evidence type="ECO:0000256" key="3">
    <source>
        <dbReference type="ARBA" id="ARBA00011875"/>
    </source>
</evidence>
<dbReference type="GO" id="GO:0061617">
    <property type="term" value="C:MICOS complex"/>
    <property type="evidence" value="ECO:0007669"/>
    <property type="project" value="TreeGrafter"/>
</dbReference>
<evidence type="ECO:0000313" key="15">
    <source>
        <dbReference type="EMBL" id="ETN38603.1"/>
    </source>
</evidence>
<evidence type="ECO:0000256" key="11">
    <source>
        <dbReference type="ARBA" id="ARBA00023136"/>
    </source>
</evidence>
<dbReference type="Proteomes" id="UP000030752">
    <property type="component" value="Unassembled WGS sequence"/>
</dbReference>
<dbReference type="PANTHER" id="PTHR15415">
    <property type="entry name" value="MITOFILIN"/>
    <property type="match status" value="1"/>
</dbReference>
<feature type="compositionally biased region" description="Low complexity" evidence="14">
    <location>
        <begin position="113"/>
        <end position="128"/>
    </location>
</feature>
<keyword evidence="11 13" id="KW-0472">Membrane</keyword>
<keyword evidence="9" id="KW-0175">Coiled coil</keyword>
<feature type="compositionally biased region" description="Low complexity" evidence="14">
    <location>
        <begin position="148"/>
        <end position="160"/>
    </location>
</feature>
<keyword evidence="6 13" id="KW-0999">Mitochondrion inner membrane</keyword>
<feature type="compositionally biased region" description="Low complexity" evidence="14">
    <location>
        <begin position="293"/>
        <end position="307"/>
    </location>
</feature>
<keyword evidence="5 13" id="KW-0812">Transmembrane</keyword>
<evidence type="ECO:0000256" key="5">
    <source>
        <dbReference type="ARBA" id="ARBA00022692"/>
    </source>
</evidence>
<protein>
    <recommendedName>
        <fullName evidence="4 13">MICOS complex subunit MIC60</fullName>
    </recommendedName>
    <alternativeName>
        <fullName evidence="13">Mitofilin</fullName>
    </alternativeName>
</protein>
<organism evidence="15 16">
    <name type="scientific">Cyphellophora europaea (strain CBS 101466)</name>
    <name type="common">Phialophora europaea</name>
    <dbReference type="NCBI Taxonomy" id="1220924"/>
    <lineage>
        <taxon>Eukaryota</taxon>
        <taxon>Fungi</taxon>
        <taxon>Dikarya</taxon>
        <taxon>Ascomycota</taxon>
        <taxon>Pezizomycotina</taxon>
        <taxon>Eurotiomycetes</taxon>
        <taxon>Chaetothyriomycetidae</taxon>
        <taxon>Chaetothyriales</taxon>
        <taxon>Cyphellophoraceae</taxon>
        <taxon>Cyphellophora</taxon>
    </lineage>
</organism>
<comment type="similarity">
    <text evidence="2 13">Belongs to the MICOS complex subunit Mic60 family.</text>
</comment>
<keyword evidence="8 13" id="KW-1133">Transmembrane helix</keyword>
<keyword evidence="16" id="KW-1185">Reference proteome</keyword>
<dbReference type="FunCoup" id="W2RS86">
    <property type="interactions" value="174"/>
</dbReference>
<evidence type="ECO:0000256" key="1">
    <source>
        <dbReference type="ARBA" id="ARBA00004434"/>
    </source>
</evidence>
<evidence type="ECO:0000256" key="10">
    <source>
        <dbReference type="ARBA" id="ARBA00023128"/>
    </source>
</evidence>
<dbReference type="VEuPathDB" id="FungiDB:HMPREF1541_06640"/>
<comment type="function">
    <text evidence="12">Component of the MICOS complex, a large protein complex of the mitochondrial inner membrane that plays crucial roles in the maintenance of crista junctions, inner membrane architecture, and formation of contact sites to the outer membrane. Plays a role in keeping cristae membranes connected to the inner boundary membrane. Also promotes protein import via the mitochondrial intermembrane space assembly (MIA) pathway.</text>
</comment>
<keyword evidence="7" id="KW-0809">Transit peptide</keyword>
<feature type="region of interest" description="Disordered" evidence="14">
    <location>
        <begin position="81"/>
        <end position="176"/>
    </location>
</feature>
<gene>
    <name evidence="15" type="ORF">HMPREF1541_06640</name>
</gene>
<dbReference type="PANTHER" id="PTHR15415:SF7">
    <property type="entry name" value="MICOS COMPLEX SUBUNIT MIC60"/>
    <property type="match status" value="1"/>
</dbReference>
<dbReference type="Pfam" id="PF09731">
    <property type="entry name" value="Mitofilin"/>
    <property type="match status" value="1"/>
</dbReference>
<dbReference type="HOGENOM" id="CLU_008024_1_2_1"/>
<reference evidence="15 16" key="1">
    <citation type="submission" date="2013-03" db="EMBL/GenBank/DDBJ databases">
        <title>The Genome Sequence of Phialophora europaea CBS 101466.</title>
        <authorList>
            <consortium name="The Broad Institute Genomics Platform"/>
            <person name="Cuomo C."/>
            <person name="de Hoog S."/>
            <person name="Gorbushina A."/>
            <person name="Walker B."/>
            <person name="Young S.K."/>
            <person name="Zeng Q."/>
            <person name="Gargeya S."/>
            <person name="Fitzgerald M."/>
            <person name="Haas B."/>
            <person name="Abouelleil A."/>
            <person name="Allen A.W."/>
            <person name="Alvarado L."/>
            <person name="Arachchi H.M."/>
            <person name="Berlin A.M."/>
            <person name="Chapman S.B."/>
            <person name="Gainer-Dewar J."/>
            <person name="Goldberg J."/>
            <person name="Griggs A."/>
            <person name="Gujja S."/>
            <person name="Hansen M."/>
            <person name="Howarth C."/>
            <person name="Imamovic A."/>
            <person name="Ireland A."/>
            <person name="Larimer J."/>
            <person name="McCowan C."/>
            <person name="Murphy C."/>
            <person name="Pearson M."/>
            <person name="Poon T.W."/>
            <person name="Priest M."/>
            <person name="Roberts A."/>
            <person name="Saif S."/>
            <person name="Shea T."/>
            <person name="Sisk P."/>
            <person name="Sykes S."/>
            <person name="Wortman J."/>
            <person name="Nusbaum C."/>
            <person name="Birren B."/>
        </authorList>
    </citation>
    <scope>NUCLEOTIDE SEQUENCE [LARGE SCALE GENOMIC DNA]</scope>
    <source>
        <strain evidence="15 16">CBS 101466</strain>
    </source>
</reference>
<dbReference type="STRING" id="1220924.W2RS86"/>
<comment type="subunit">
    <text evidence="3 13">Component of the mitochondrial contact site and cristae organizing system (MICOS) complex.</text>
</comment>
<dbReference type="GO" id="GO:0042407">
    <property type="term" value="P:cristae formation"/>
    <property type="evidence" value="ECO:0007669"/>
    <property type="project" value="TreeGrafter"/>
</dbReference>
<evidence type="ECO:0000256" key="12">
    <source>
        <dbReference type="ARBA" id="ARBA00025571"/>
    </source>
</evidence>
<evidence type="ECO:0000256" key="2">
    <source>
        <dbReference type="ARBA" id="ARBA00010877"/>
    </source>
</evidence>
<dbReference type="OrthoDB" id="10261039at2759"/>
<evidence type="ECO:0000256" key="7">
    <source>
        <dbReference type="ARBA" id="ARBA00022946"/>
    </source>
</evidence>
<dbReference type="AlphaFoldDB" id="W2RS86"/>
<feature type="region of interest" description="Disordered" evidence="14">
    <location>
        <begin position="270"/>
        <end position="388"/>
    </location>
</feature>
<dbReference type="InterPro" id="IPR019133">
    <property type="entry name" value="MIC60"/>
</dbReference>
<feature type="transmembrane region" description="Helical" evidence="13">
    <location>
        <begin position="184"/>
        <end position="204"/>
    </location>
</feature>
<dbReference type="eggNOG" id="KOG1854">
    <property type="taxonomic scope" value="Eukaryota"/>
</dbReference>